<accession>A0A379G5C4</accession>
<sequence length="194" mass="21201">MSQRALVTVFRMTLLGGVIALSGCAGKSFFSPSTWFHSPLVISDAGVGAITSATPMNLNVINNQLDDRYTIRGGMQMENGDMVSVFQAMKDLDVAVEVFGPEKGTVSRVVVNDADMITEWGIQIGSEFNDIYQKAYGSCSLGEVIDSVPTVLCVAPQSSKVVYRFSGKWQGPENLMPADEVLKEWKVSQIIWHK</sequence>
<dbReference type="Proteomes" id="UP000255129">
    <property type="component" value="Unassembled WGS sequence"/>
</dbReference>
<dbReference type="InterPro" id="IPR010938">
    <property type="entry name" value="DUF1131"/>
</dbReference>
<dbReference type="PROSITE" id="PS51257">
    <property type="entry name" value="PROKAR_LIPOPROTEIN"/>
    <property type="match status" value="1"/>
</dbReference>
<organism evidence="1 2">
    <name type="scientific">Providencia rustigianii</name>
    <dbReference type="NCBI Taxonomy" id="158850"/>
    <lineage>
        <taxon>Bacteria</taxon>
        <taxon>Pseudomonadati</taxon>
        <taxon>Pseudomonadota</taxon>
        <taxon>Gammaproteobacteria</taxon>
        <taxon>Enterobacterales</taxon>
        <taxon>Morganellaceae</taxon>
        <taxon>Providencia</taxon>
    </lineage>
</organism>
<keyword evidence="1" id="KW-0449">Lipoprotein</keyword>
<name>A0A379G5C4_9GAMM</name>
<evidence type="ECO:0000313" key="2">
    <source>
        <dbReference type="Proteomes" id="UP000255129"/>
    </source>
</evidence>
<dbReference type="NCBIfam" id="NF007990">
    <property type="entry name" value="PRK10718.1"/>
    <property type="match status" value="1"/>
</dbReference>
<dbReference type="GeneID" id="93421799"/>
<evidence type="ECO:0000313" key="1">
    <source>
        <dbReference type="EMBL" id="SUC36101.1"/>
    </source>
</evidence>
<dbReference type="Pfam" id="PF06572">
    <property type="entry name" value="DUF1131"/>
    <property type="match status" value="1"/>
</dbReference>
<dbReference type="InterPro" id="IPR038714">
    <property type="entry name" value="YfeY-like_sf"/>
</dbReference>
<dbReference type="RefSeq" id="WP_039855044.1">
    <property type="nucleotide sequence ID" value="NZ_AP018946.1"/>
</dbReference>
<dbReference type="OrthoDB" id="5622706at2"/>
<dbReference type="EMBL" id="UGUA01000002">
    <property type="protein sequence ID" value="SUC36101.1"/>
    <property type="molecule type" value="Genomic_DNA"/>
</dbReference>
<gene>
    <name evidence="1" type="primary">yfeY</name>
    <name evidence="1" type="ORF">NCTC12026_02515</name>
</gene>
<reference evidence="1 2" key="1">
    <citation type="submission" date="2018-06" db="EMBL/GenBank/DDBJ databases">
        <authorList>
            <consortium name="Pathogen Informatics"/>
            <person name="Doyle S."/>
        </authorList>
    </citation>
    <scope>NUCLEOTIDE SEQUENCE [LARGE SCALE GENOMIC DNA]</scope>
    <source>
        <strain evidence="1 2">NCTC12026</strain>
    </source>
</reference>
<proteinExistence type="predicted"/>
<dbReference type="Gene3D" id="2.60.460.10">
    <property type="entry name" value="protein yfey like domain"/>
    <property type="match status" value="1"/>
</dbReference>
<dbReference type="AlphaFoldDB" id="A0A379G5C4"/>
<protein>
    <submittedName>
        <fullName evidence="1">RpoE-regulated lipoprotein</fullName>
    </submittedName>
</protein>